<proteinExistence type="inferred from homology"/>
<keyword evidence="5 6" id="KW-0732">Signal</keyword>
<comment type="subcellular location">
    <subcellularLocation>
        <location evidence="1 6">Secreted</location>
    </subcellularLocation>
</comment>
<evidence type="ECO:0000256" key="3">
    <source>
        <dbReference type="ARBA" id="ARBA00022471"/>
    </source>
</evidence>
<feature type="signal peptide" evidence="6">
    <location>
        <begin position="1"/>
        <end position="29"/>
    </location>
</feature>
<dbReference type="EMBL" id="AP015039">
    <property type="protein sequence ID" value="BAT90068.1"/>
    <property type="molecule type" value="Genomic_DNA"/>
</dbReference>
<evidence type="ECO:0000256" key="2">
    <source>
        <dbReference type="ARBA" id="ARBA00005581"/>
    </source>
</evidence>
<keyword evidence="3 6" id="KW-0713">Self-incompatibility</keyword>
<sequence>MRIGKGAMSGIGRSVLLLLWFMLLSTCNALGPETTVTVTNSLEGGPLLFLHCKSKDNDLGVQDLRPNASFSWKFGVNFFATTLFHCSFQWERVIHKFVIYDAERDADFCTRCRWIVKHDGPCLILSERKTNCFDWKPNQ</sequence>
<dbReference type="AlphaFoldDB" id="A0A0S3SB27"/>
<dbReference type="Pfam" id="PF05938">
    <property type="entry name" value="Self-incomp_S1"/>
    <property type="match status" value="1"/>
</dbReference>
<evidence type="ECO:0000256" key="4">
    <source>
        <dbReference type="ARBA" id="ARBA00022525"/>
    </source>
</evidence>
<organism evidence="7 8">
    <name type="scientific">Vigna angularis var. angularis</name>
    <dbReference type="NCBI Taxonomy" id="157739"/>
    <lineage>
        <taxon>Eukaryota</taxon>
        <taxon>Viridiplantae</taxon>
        <taxon>Streptophyta</taxon>
        <taxon>Embryophyta</taxon>
        <taxon>Tracheophyta</taxon>
        <taxon>Spermatophyta</taxon>
        <taxon>Magnoliopsida</taxon>
        <taxon>eudicotyledons</taxon>
        <taxon>Gunneridae</taxon>
        <taxon>Pentapetalae</taxon>
        <taxon>rosids</taxon>
        <taxon>fabids</taxon>
        <taxon>Fabales</taxon>
        <taxon>Fabaceae</taxon>
        <taxon>Papilionoideae</taxon>
        <taxon>50 kb inversion clade</taxon>
        <taxon>NPAAA clade</taxon>
        <taxon>indigoferoid/millettioid clade</taxon>
        <taxon>Phaseoleae</taxon>
        <taxon>Vigna</taxon>
    </lineage>
</organism>
<accession>A0A0S3SB27</accession>
<evidence type="ECO:0000256" key="1">
    <source>
        <dbReference type="ARBA" id="ARBA00004613"/>
    </source>
</evidence>
<evidence type="ECO:0000313" key="7">
    <source>
        <dbReference type="EMBL" id="BAT90068.1"/>
    </source>
</evidence>
<dbReference type="GO" id="GO:0005576">
    <property type="term" value="C:extracellular region"/>
    <property type="evidence" value="ECO:0007669"/>
    <property type="project" value="UniProtKB-SubCell"/>
</dbReference>
<protein>
    <recommendedName>
        <fullName evidence="6">S-protein homolog</fullName>
    </recommendedName>
</protein>
<comment type="similarity">
    <text evidence="2 6">Belongs to the plant self-incompatibility (S1) protein family.</text>
</comment>
<dbReference type="PANTHER" id="PTHR31232">
    <property type="match status" value="1"/>
</dbReference>
<dbReference type="Proteomes" id="UP000291084">
    <property type="component" value="Chromosome 6"/>
</dbReference>
<name>A0A0S3SB27_PHAAN</name>
<evidence type="ECO:0000256" key="5">
    <source>
        <dbReference type="ARBA" id="ARBA00022729"/>
    </source>
</evidence>
<reference evidence="7 8" key="1">
    <citation type="journal article" date="2015" name="Sci. Rep.">
        <title>The power of single molecule real-time sequencing technology in the de novo assembly of a eukaryotic genome.</title>
        <authorList>
            <person name="Sakai H."/>
            <person name="Naito K."/>
            <person name="Ogiso-Tanaka E."/>
            <person name="Takahashi Y."/>
            <person name="Iseki K."/>
            <person name="Muto C."/>
            <person name="Satou K."/>
            <person name="Teruya K."/>
            <person name="Shiroma A."/>
            <person name="Shimoji M."/>
            <person name="Hirano T."/>
            <person name="Itoh T."/>
            <person name="Kaga A."/>
            <person name="Tomooka N."/>
        </authorList>
    </citation>
    <scope>NUCLEOTIDE SEQUENCE [LARGE SCALE GENOMIC DNA]</scope>
    <source>
        <strain evidence="8">cv. Shumari</strain>
    </source>
</reference>
<feature type="chain" id="PRO_5025079666" description="S-protein homolog" evidence="6">
    <location>
        <begin position="30"/>
        <end position="139"/>
    </location>
</feature>
<keyword evidence="8" id="KW-1185">Reference proteome</keyword>
<dbReference type="GO" id="GO:0060320">
    <property type="term" value="P:rejection of self pollen"/>
    <property type="evidence" value="ECO:0007669"/>
    <property type="project" value="UniProtKB-KW"/>
</dbReference>
<evidence type="ECO:0000256" key="6">
    <source>
        <dbReference type="RuleBase" id="RU367044"/>
    </source>
</evidence>
<gene>
    <name evidence="7" type="primary">Vigan.06G124000</name>
    <name evidence="7" type="ORF">VIGAN_06124000</name>
</gene>
<keyword evidence="4 6" id="KW-0964">Secreted</keyword>
<evidence type="ECO:0000313" key="8">
    <source>
        <dbReference type="Proteomes" id="UP000291084"/>
    </source>
</evidence>
<dbReference type="InterPro" id="IPR010264">
    <property type="entry name" value="Self-incomp_S1"/>
</dbReference>
<dbReference type="PANTHER" id="PTHR31232:SF43">
    <property type="entry name" value="S-PROTEIN HOMOLOG 29-RELATED"/>
    <property type="match status" value="1"/>
</dbReference>
<dbReference type="OrthoDB" id="1842729at2759"/>